<feature type="transmembrane region" description="Helical" evidence="8">
    <location>
        <begin position="72"/>
        <end position="95"/>
    </location>
</feature>
<comment type="caution">
    <text evidence="10">The sequence shown here is derived from an EMBL/GenBank/DDBJ whole genome shotgun (WGS) entry which is preliminary data.</text>
</comment>
<accession>A0ABV9LPE8</accession>
<comment type="subcellular location">
    <subcellularLocation>
        <location evidence="1">Cell membrane</location>
        <topology evidence="1">Multi-pass membrane protein</topology>
    </subcellularLocation>
</comment>
<evidence type="ECO:0000313" key="11">
    <source>
        <dbReference type="Proteomes" id="UP001596025"/>
    </source>
</evidence>
<dbReference type="InterPro" id="IPR011009">
    <property type="entry name" value="Kinase-like_dom_sf"/>
</dbReference>
<dbReference type="PANTHER" id="PTHR14969:SF62">
    <property type="entry name" value="DECAPRENYLPHOSPHORYL-5-PHOSPHORIBOSE PHOSPHATASE RV3807C-RELATED"/>
    <property type="match status" value="1"/>
</dbReference>
<evidence type="ECO:0000256" key="6">
    <source>
        <dbReference type="ARBA" id="ARBA00023136"/>
    </source>
</evidence>
<name>A0ABV9LPE8_9ACTN</name>
<proteinExistence type="predicted"/>
<feature type="compositionally biased region" description="Gly residues" evidence="7">
    <location>
        <begin position="11"/>
        <end position="22"/>
    </location>
</feature>
<keyword evidence="6 8" id="KW-0472">Membrane</keyword>
<feature type="transmembrane region" description="Helical" evidence="8">
    <location>
        <begin position="614"/>
        <end position="634"/>
    </location>
</feature>
<reference evidence="11" key="1">
    <citation type="journal article" date="2019" name="Int. J. Syst. Evol. Microbiol.">
        <title>The Global Catalogue of Microorganisms (GCM) 10K type strain sequencing project: providing services to taxonomists for standard genome sequencing and annotation.</title>
        <authorList>
            <consortium name="The Broad Institute Genomics Platform"/>
            <consortium name="The Broad Institute Genome Sequencing Center for Infectious Disease"/>
            <person name="Wu L."/>
            <person name="Ma J."/>
        </authorList>
    </citation>
    <scope>NUCLEOTIDE SEQUENCE [LARGE SCALE GENOMIC DNA]</scope>
    <source>
        <strain evidence="11">CCUG 62763</strain>
    </source>
</reference>
<protein>
    <submittedName>
        <fullName evidence="10">Phosphatase PAP2 family protein</fullName>
    </submittedName>
</protein>
<dbReference type="PANTHER" id="PTHR14969">
    <property type="entry name" value="SPHINGOSINE-1-PHOSPHATE PHOSPHOHYDROLASE"/>
    <property type="match status" value="1"/>
</dbReference>
<feature type="transmembrane region" description="Helical" evidence="8">
    <location>
        <begin position="198"/>
        <end position="217"/>
    </location>
</feature>
<keyword evidence="4" id="KW-0378">Hydrolase</keyword>
<keyword evidence="2" id="KW-1003">Cell membrane</keyword>
<dbReference type="EMBL" id="JBHSGR010000034">
    <property type="protein sequence ID" value="MFC4696048.1"/>
    <property type="molecule type" value="Genomic_DNA"/>
</dbReference>
<dbReference type="Pfam" id="PF06293">
    <property type="entry name" value="Kdo"/>
    <property type="match status" value="1"/>
</dbReference>
<feature type="region of interest" description="Disordered" evidence="7">
    <location>
        <begin position="1"/>
        <end position="23"/>
    </location>
</feature>
<evidence type="ECO:0000313" key="10">
    <source>
        <dbReference type="EMBL" id="MFC4696048.1"/>
    </source>
</evidence>
<feature type="domain" description="Protein kinase" evidence="9">
    <location>
        <begin position="229"/>
        <end position="575"/>
    </location>
</feature>
<dbReference type="InterPro" id="IPR000326">
    <property type="entry name" value="PAP2/HPO"/>
</dbReference>
<evidence type="ECO:0000256" key="2">
    <source>
        <dbReference type="ARBA" id="ARBA00022475"/>
    </source>
</evidence>
<evidence type="ECO:0000256" key="3">
    <source>
        <dbReference type="ARBA" id="ARBA00022692"/>
    </source>
</evidence>
<dbReference type="RefSeq" id="WP_387994022.1">
    <property type="nucleotide sequence ID" value="NZ_JBHSGR010000034.1"/>
</dbReference>
<dbReference type="Proteomes" id="UP001596025">
    <property type="component" value="Unassembled WGS sequence"/>
</dbReference>
<feature type="transmembrane region" description="Helical" evidence="8">
    <location>
        <begin position="691"/>
        <end position="712"/>
    </location>
</feature>
<keyword evidence="3 8" id="KW-0812">Transmembrane</keyword>
<dbReference type="SUPFAM" id="SSF56112">
    <property type="entry name" value="Protein kinase-like (PK-like)"/>
    <property type="match status" value="1"/>
</dbReference>
<feature type="transmembrane region" description="Helical" evidence="8">
    <location>
        <begin position="646"/>
        <end position="668"/>
    </location>
</feature>
<evidence type="ECO:0000256" key="8">
    <source>
        <dbReference type="SAM" id="Phobius"/>
    </source>
</evidence>
<dbReference type="InterPro" id="IPR000719">
    <property type="entry name" value="Prot_kinase_dom"/>
</dbReference>
<dbReference type="SMART" id="SM00014">
    <property type="entry name" value="acidPPc"/>
    <property type="match status" value="1"/>
</dbReference>
<evidence type="ECO:0000256" key="4">
    <source>
        <dbReference type="ARBA" id="ARBA00022801"/>
    </source>
</evidence>
<feature type="transmembrane region" description="Helical" evidence="8">
    <location>
        <begin position="750"/>
        <end position="771"/>
    </location>
</feature>
<dbReference type="Gene3D" id="1.20.144.10">
    <property type="entry name" value="Phosphatidic acid phosphatase type 2/haloperoxidase"/>
    <property type="match status" value="1"/>
</dbReference>
<evidence type="ECO:0000256" key="5">
    <source>
        <dbReference type="ARBA" id="ARBA00022989"/>
    </source>
</evidence>
<gene>
    <name evidence="10" type="ORF">ACFO3M_21795</name>
</gene>
<dbReference type="Pfam" id="PF01569">
    <property type="entry name" value="PAP2"/>
    <property type="match status" value="1"/>
</dbReference>
<evidence type="ECO:0000256" key="1">
    <source>
        <dbReference type="ARBA" id="ARBA00004651"/>
    </source>
</evidence>
<keyword evidence="11" id="KW-1185">Reference proteome</keyword>
<dbReference type="PROSITE" id="PS50011">
    <property type="entry name" value="PROTEIN_KINASE_DOM"/>
    <property type="match status" value="1"/>
</dbReference>
<dbReference type="InterPro" id="IPR036938">
    <property type="entry name" value="PAP2/HPO_sf"/>
</dbReference>
<feature type="transmembrane region" description="Helical" evidence="8">
    <location>
        <begin position="535"/>
        <end position="555"/>
    </location>
</feature>
<dbReference type="SUPFAM" id="SSF48317">
    <property type="entry name" value="Acid phosphatase/Vanadium-dependent haloperoxidase"/>
    <property type="match status" value="1"/>
</dbReference>
<feature type="transmembrane region" description="Helical" evidence="8">
    <location>
        <begin position="501"/>
        <end position="523"/>
    </location>
</feature>
<evidence type="ECO:0000259" key="9">
    <source>
        <dbReference type="PROSITE" id="PS50011"/>
    </source>
</evidence>
<organism evidence="10 11">
    <name type="scientific">Geodermatophilus arenarius</name>
    <dbReference type="NCBI Taxonomy" id="1137990"/>
    <lineage>
        <taxon>Bacteria</taxon>
        <taxon>Bacillati</taxon>
        <taxon>Actinomycetota</taxon>
        <taxon>Actinomycetes</taxon>
        <taxon>Geodermatophilales</taxon>
        <taxon>Geodermatophilaceae</taxon>
        <taxon>Geodermatophilus</taxon>
    </lineage>
</organism>
<dbReference type="Gene3D" id="1.10.510.10">
    <property type="entry name" value="Transferase(Phosphotransferase) domain 1"/>
    <property type="match status" value="1"/>
</dbReference>
<feature type="transmembrane region" description="Helical" evidence="8">
    <location>
        <begin position="32"/>
        <end position="52"/>
    </location>
</feature>
<feature type="transmembrane region" description="Helical" evidence="8">
    <location>
        <begin position="718"/>
        <end position="738"/>
    </location>
</feature>
<feature type="transmembrane region" description="Helical" evidence="8">
    <location>
        <begin position="175"/>
        <end position="192"/>
    </location>
</feature>
<evidence type="ECO:0000256" key="7">
    <source>
        <dbReference type="SAM" id="MobiDB-lite"/>
    </source>
</evidence>
<sequence>MTTRTVPAGQLGRGAGPSGWGRGRPQRLTTDLVRVALGLVVLGTGVLIARRGQLSALERDLFRLFNDLPAGIMPAVWVVMQLGNVLAVPALALVAVLCRRLRAARDLLLSGFAAYLAADLVKSLVGRERPAGLPVGAVLHEGTVGGAGFVSGHSAVAAALAAAAAPYLTRRGRRVAWALAWSVALARVYVGAHLPLDVVGGVALGWAIGSLVHWVFGVPSREVPPGRVEAVLRRFGLPVTGVAPAAVRARSSQPFTAVDDRGRRLYVKYLEPDRHERDRLHRMWRVFAVGDVKDADALAPLGHQAEHEAVAALTVERRGVRVPSVLLARGGSGDAVVVQEYVEGRPLDELDPAERTPGLLHQVWSEVARMHAANVAHRDLVAASVLVDPAGRPWLVDFGNARTGATDDEEAVDVAELLASLAAAPGAPCDPVALVAAAVDVLGEPAVAAALPSLTPLALSSETRERLRAEPSRLAALRAALHARLDLPDPDRPVFPPAGPVARVLVTLGCAVAFAGPVVVAGVGAAVDSVGTQGWRWLGGAGLLAAAAALARAAAVARAADRRVSVGRALVVTLVARNVGLVHGRDGERLARARLLELAAALPATAHAATVRTAVAGLAAAAVAAGAVVALAAVDGSIPDWRSPTAVLPAAAAGLAAWVLAGAGQLTARRGNAEPLPSTAVRRLVPRRQQAALLGWVALAVSLEAAVLSAAVQAAGGGVPVLAVAGCYAVLRLVWIALPASALPGAPEAVLLLLLGTIGTSPAAACVAVLVTRSLTVWIPAAVGVAVDRRSHPATVPASV</sequence>
<keyword evidence="5 8" id="KW-1133">Transmembrane helix</keyword>